<proteinExistence type="predicted"/>
<gene>
    <name evidence="2" type="ORF">BJ508DRAFT_312294</name>
</gene>
<evidence type="ECO:0000256" key="1">
    <source>
        <dbReference type="SAM" id="MobiDB-lite"/>
    </source>
</evidence>
<dbReference type="OrthoDB" id="6359816at2759"/>
<organism evidence="2 3">
    <name type="scientific">Ascobolus immersus RN42</name>
    <dbReference type="NCBI Taxonomy" id="1160509"/>
    <lineage>
        <taxon>Eukaryota</taxon>
        <taxon>Fungi</taxon>
        <taxon>Dikarya</taxon>
        <taxon>Ascomycota</taxon>
        <taxon>Pezizomycotina</taxon>
        <taxon>Pezizomycetes</taxon>
        <taxon>Pezizales</taxon>
        <taxon>Ascobolaceae</taxon>
        <taxon>Ascobolus</taxon>
    </lineage>
</organism>
<dbReference type="AlphaFoldDB" id="A0A3N4HRF8"/>
<sequence>MVALAERLVAPELKETAIERLDTDLEELDLSEEDSFCMIPATVHMPVPLRTQSIDQVNEGITAALEDHAHEGSTDEEKEGAEDENSGSEETKPFIHVRDAIQVIRTIYGGTHRPYQAPITRQTIEDYLDASASTPDYTPIANFDCGHRSRWFLMDPDKKTWCKHTRCQNDFIKIRSEYFAAMGAYEETKRRKAAPLYGYKNCKARSVVAKHMARQLDNLRIHPAFRKVVEEIGEFASDLLMEELSVKQSEWVTSA</sequence>
<evidence type="ECO:0000313" key="3">
    <source>
        <dbReference type="Proteomes" id="UP000275078"/>
    </source>
</evidence>
<dbReference type="EMBL" id="ML119772">
    <property type="protein sequence ID" value="RPA75078.1"/>
    <property type="molecule type" value="Genomic_DNA"/>
</dbReference>
<evidence type="ECO:0000313" key="2">
    <source>
        <dbReference type="EMBL" id="RPA75078.1"/>
    </source>
</evidence>
<reference evidence="2 3" key="1">
    <citation type="journal article" date="2018" name="Nat. Ecol. Evol.">
        <title>Pezizomycetes genomes reveal the molecular basis of ectomycorrhizal truffle lifestyle.</title>
        <authorList>
            <person name="Murat C."/>
            <person name="Payen T."/>
            <person name="Noel B."/>
            <person name="Kuo A."/>
            <person name="Morin E."/>
            <person name="Chen J."/>
            <person name="Kohler A."/>
            <person name="Krizsan K."/>
            <person name="Balestrini R."/>
            <person name="Da Silva C."/>
            <person name="Montanini B."/>
            <person name="Hainaut M."/>
            <person name="Levati E."/>
            <person name="Barry K.W."/>
            <person name="Belfiori B."/>
            <person name="Cichocki N."/>
            <person name="Clum A."/>
            <person name="Dockter R.B."/>
            <person name="Fauchery L."/>
            <person name="Guy J."/>
            <person name="Iotti M."/>
            <person name="Le Tacon F."/>
            <person name="Lindquist E.A."/>
            <person name="Lipzen A."/>
            <person name="Malagnac F."/>
            <person name="Mello A."/>
            <person name="Molinier V."/>
            <person name="Miyauchi S."/>
            <person name="Poulain J."/>
            <person name="Riccioni C."/>
            <person name="Rubini A."/>
            <person name="Sitrit Y."/>
            <person name="Splivallo R."/>
            <person name="Traeger S."/>
            <person name="Wang M."/>
            <person name="Zifcakova L."/>
            <person name="Wipf D."/>
            <person name="Zambonelli A."/>
            <person name="Paolocci F."/>
            <person name="Nowrousian M."/>
            <person name="Ottonello S."/>
            <person name="Baldrian P."/>
            <person name="Spatafora J.W."/>
            <person name="Henrissat B."/>
            <person name="Nagy L.G."/>
            <person name="Aury J.M."/>
            <person name="Wincker P."/>
            <person name="Grigoriev I.V."/>
            <person name="Bonfante P."/>
            <person name="Martin F.M."/>
        </authorList>
    </citation>
    <scope>NUCLEOTIDE SEQUENCE [LARGE SCALE GENOMIC DNA]</scope>
    <source>
        <strain evidence="2 3">RN42</strain>
    </source>
</reference>
<accession>A0A3N4HRF8</accession>
<dbReference type="Proteomes" id="UP000275078">
    <property type="component" value="Unassembled WGS sequence"/>
</dbReference>
<protein>
    <submittedName>
        <fullName evidence="2">Uncharacterized protein</fullName>
    </submittedName>
</protein>
<keyword evidence="3" id="KW-1185">Reference proteome</keyword>
<feature type="region of interest" description="Disordered" evidence="1">
    <location>
        <begin position="68"/>
        <end position="92"/>
    </location>
</feature>
<feature type="compositionally biased region" description="Acidic residues" evidence="1">
    <location>
        <begin position="76"/>
        <end position="87"/>
    </location>
</feature>
<name>A0A3N4HRF8_ASCIM</name>